<evidence type="ECO:0000256" key="2">
    <source>
        <dbReference type="ARBA" id="ARBA00022670"/>
    </source>
</evidence>
<sequence>PFDLDEYKAVVKLLVTFLEPDWVNPWQTKTAQRSTGSGAVIRRDADGGGLILTAAHVVANSTYIQVQLANSPDKVPARVVSVLHEVDLALVAVDEGLDGVDPVPLPQAKAVRLPKLREKVYVLGFPVGGNDLSITEGVVSRVEVQSYSHSHARALAVTVDAAINSGNSGGPVLSQSTGGLVGVAFQGYAGSSVENQGHMVPAPVIDRFLRGIDDDDDAEEKPPPNLPSLGVHLQLLQSPSLRKYLKMKDTDTGVMVTHVEHGSSAEGSLIPGDVLLEVDGVKLANDGSAVFLGQRLAMVAILQARYVGDVVPIRLLREGVEMTIDVTLKTLHQLVPRGQYDVRPPFVIVGGLLFQPLSLEYLQSWGGDLKDAPTHLVEQYYDGISGPDKKEVVVLSQVLSDEANIGFTFDSVGLDYVKSVNGSPVADMHRFVAAVKKSIKAGDEFIRLEVTRGNVPNIVVLETSKLKQADETIRDRYQI</sequence>
<evidence type="ECO:0000313" key="6">
    <source>
        <dbReference type="EMBL" id="ACO67160.1"/>
    </source>
</evidence>
<organism evidence="6 7">
    <name type="scientific">Micromonas commoda (strain RCC299 / NOUM17 / CCMP2709)</name>
    <name type="common">Picoplanktonic green alga</name>
    <dbReference type="NCBI Taxonomy" id="296587"/>
    <lineage>
        <taxon>Eukaryota</taxon>
        <taxon>Viridiplantae</taxon>
        <taxon>Chlorophyta</taxon>
        <taxon>Mamiellophyceae</taxon>
        <taxon>Mamiellales</taxon>
        <taxon>Mamiellaceae</taxon>
        <taxon>Micromonas</taxon>
    </lineage>
</organism>
<dbReference type="GeneID" id="8249032"/>
<dbReference type="GO" id="GO:0006508">
    <property type="term" value="P:proteolysis"/>
    <property type="evidence" value="ECO:0007669"/>
    <property type="project" value="UniProtKB-KW"/>
</dbReference>
<evidence type="ECO:0000256" key="1">
    <source>
        <dbReference type="ARBA" id="ARBA00010541"/>
    </source>
</evidence>
<dbReference type="PANTHER" id="PTHR45980:SF9">
    <property type="entry name" value="PROTEASE DO-LIKE 10, MITOCHONDRIAL-RELATED"/>
    <property type="match status" value="1"/>
</dbReference>
<evidence type="ECO:0000256" key="4">
    <source>
        <dbReference type="ARBA" id="ARBA00022825"/>
    </source>
</evidence>
<dbReference type="Proteomes" id="UP000002009">
    <property type="component" value="Chromosome 14"/>
</dbReference>
<dbReference type="InParanoid" id="C1EGP1"/>
<dbReference type="InterPro" id="IPR043504">
    <property type="entry name" value="Peptidase_S1_PA_chymotrypsin"/>
</dbReference>
<dbReference type="Pfam" id="PF13365">
    <property type="entry name" value="Trypsin_2"/>
    <property type="match status" value="1"/>
</dbReference>
<feature type="non-terminal residue" evidence="6">
    <location>
        <position position="1"/>
    </location>
</feature>
<dbReference type="STRING" id="296587.C1EGP1"/>
<accession>C1EGP1</accession>
<dbReference type="SMART" id="SM00228">
    <property type="entry name" value="PDZ"/>
    <property type="match status" value="1"/>
</dbReference>
<keyword evidence="2" id="KW-0645">Protease</keyword>
<feature type="domain" description="PDZ" evidence="5">
    <location>
        <begin position="229"/>
        <end position="285"/>
    </location>
</feature>
<dbReference type="GO" id="GO:0004252">
    <property type="term" value="F:serine-type endopeptidase activity"/>
    <property type="evidence" value="ECO:0007669"/>
    <property type="project" value="InterPro"/>
</dbReference>
<dbReference type="InterPro" id="IPR009003">
    <property type="entry name" value="Peptidase_S1_PA"/>
</dbReference>
<evidence type="ECO:0000256" key="3">
    <source>
        <dbReference type="ARBA" id="ARBA00022801"/>
    </source>
</evidence>
<dbReference type="RefSeq" id="XP_002505902.1">
    <property type="nucleotide sequence ID" value="XM_002505856.1"/>
</dbReference>
<dbReference type="InterPro" id="IPR041517">
    <property type="entry name" value="DEGP_PDZ"/>
</dbReference>
<keyword evidence="3" id="KW-0378">Hydrolase</keyword>
<name>C1EGP1_MICCC</name>
<dbReference type="eggNOG" id="KOG1320">
    <property type="taxonomic scope" value="Eukaryota"/>
</dbReference>
<dbReference type="InterPro" id="IPR001478">
    <property type="entry name" value="PDZ"/>
</dbReference>
<gene>
    <name evidence="6" type="ORF">MICPUN_75359</name>
</gene>
<dbReference type="SUPFAM" id="SSF50494">
    <property type="entry name" value="Trypsin-like serine proteases"/>
    <property type="match status" value="1"/>
</dbReference>
<dbReference type="PANTHER" id="PTHR45980">
    <property type="match status" value="1"/>
</dbReference>
<dbReference type="InterPro" id="IPR046449">
    <property type="entry name" value="DEGP_PDZ_sf"/>
</dbReference>
<evidence type="ECO:0000313" key="7">
    <source>
        <dbReference type="Proteomes" id="UP000002009"/>
    </source>
</evidence>
<keyword evidence="4" id="KW-0720">Serine protease</keyword>
<reference evidence="6 7" key="1">
    <citation type="journal article" date="2009" name="Science">
        <title>Green evolution and dynamic adaptations revealed by genomes of the marine picoeukaryotes Micromonas.</title>
        <authorList>
            <person name="Worden A.Z."/>
            <person name="Lee J.H."/>
            <person name="Mock T."/>
            <person name="Rouze P."/>
            <person name="Simmons M.P."/>
            <person name="Aerts A.L."/>
            <person name="Allen A.E."/>
            <person name="Cuvelier M.L."/>
            <person name="Derelle E."/>
            <person name="Everett M.V."/>
            <person name="Foulon E."/>
            <person name="Grimwood J."/>
            <person name="Gundlach H."/>
            <person name="Henrissat B."/>
            <person name="Napoli C."/>
            <person name="McDonald S.M."/>
            <person name="Parker M.S."/>
            <person name="Rombauts S."/>
            <person name="Salamov A."/>
            <person name="Von Dassow P."/>
            <person name="Badger J.H."/>
            <person name="Coutinho P.M."/>
            <person name="Demir E."/>
            <person name="Dubchak I."/>
            <person name="Gentemann C."/>
            <person name="Eikrem W."/>
            <person name="Gready J.E."/>
            <person name="John U."/>
            <person name="Lanier W."/>
            <person name="Lindquist E.A."/>
            <person name="Lucas S."/>
            <person name="Mayer K.F."/>
            <person name="Moreau H."/>
            <person name="Not F."/>
            <person name="Otillar R."/>
            <person name="Panaud O."/>
            <person name="Pangilinan J."/>
            <person name="Paulsen I."/>
            <person name="Piegu B."/>
            <person name="Poliakov A."/>
            <person name="Robbens S."/>
            <person name="Schmutz J."/>
            <person name="Toulza E."/>
            <person name="Wyss T."/>
            <person name="Zelensky A."/>
            <person name="Zhou K."/>
            <person name="Armbrust E.V."/>
            <person name="Bhattacharya D."/>
            <person name="Goodenough U.W."/>
            <person name="Van de Peer Y."/>
            <person name="Grigoriev I.V."/>
        </authorList>
    </citation>
    <scope>NUCLEOTIDE SEQUENCE [LARGE SCALE GENOMIC DNA]</scope>
    <source>
        <strain evidence="7">RCC299 / NOUM17</strain>
    </source>
</reference>
<dbReference type="PROSITE" id="PS50106">
    <property type="entry name" value="PDZ"/>
    <property type="match status" value="1"/>
</dbReference>
<dbReference type="KEGG" id="mis:MICPUN_75359"/>
<evidence type="ECO:0000259" key="5">
    <source>
        <dbReference type="PROSITE" id="PS50106"/>
    </source>
</evidence>
<dbReference type="InterPro" id="IPR001940">
    <property type="entry name" value="Peptidase_S1C"/>
</dbReference>
<proteinExistence type="inferred from homology"/>
<dbReference type="Pfam" id="PF00595">
    <property type="entry name" value="PDZ"/>
    <property type="match status" value="1"/>
</dbReference>
<dbReference type="InterPro" id="IPR036034">
    <property type="entry name" value="PDZ_sf"/>
</dbReference>
<dbReference type="Pfam" id="PF17815">
    <property type="entry name" value="PDZ_3"/>
    <property type="match status" value="1"/>
</dbReference>
<dbReference type="OrthoDB" id="4217619at2759"/>
<protein>
    <recommendedName>
        <fullName evidence="5">PDZ domain-containing protein</fullName>
    </recommendedName>
</protein>
<dbReference type="AlphaFoldDB" id="C1EGP1"/>
<dbReference type="SUPFAM" id="SSF50156">
    <property type="entry name" value="PDZ domain-like"/>
    <property type="match status" value="1"/>
</dbReference>
<comment type="similarity">
    <text evidence="1">Belongs to the peptidase S1C family.</text>
</comment>
<dbReference type="Gene3D" id="2.40.10.10">
    <property type="entry name" value="Trypsin-like serine proteases"/>
    <property type="match status" value="2"/>
</dbReference>
<dbReference type="Gene3D" id="2.30.42.10">
    <property type="match status" value="1"/>
</dbReference>
<feature type="non-terminal residue" evidence="6">
    <location>
        <position position="479"/>
    </location>
</feature>
<dbReference type="Gene3D" id="3.20.190.20">
    <property type="match status" value="1"/>
</dbReference>
<dbReference type="EMBL" id="CP001332">
    <property type="protein sequence ID" value="ACO67160.1"/>
    <property type="molecule type" value="Genomic_DNA"/>
</dbReference>
<dbReference type="OMA" id="TFLEPDW"/>
<dbReference type="PRINTS" id="PR00834">
    <property type="entry name" value="PROTEASES2C"/>
</dbReference>
<keyword evidence="7" id="KW-1185">Reference proteome</keyword>